<feature type="transmembrane region" description="Helical" evidence="6">
    <location>
        <begin position="271"/>
        <end position="287"/>
    </location>
</feature>
<proteinExistence type="predicted"/>
<dbReference type="InterPro" id="IPR051258">
    <property type="entry name" value="Diverse_Substrate_Transporter"/>
</dbReference>
<evidence type="ECO:0000259" key="7">
    <source>
        <dbReference type="Pfam" id="PF00892"/>
    </source>
</evidence>
<name>A0A380WIL2_AMIAI</name>
<feature type="transmembrane region" description="Helical" evidence="6">
    <location>
        <begin position="121"/>
        <end position="140"/>
    </location>
</feature>
<keyword evidence="2" id="KW-1003">Cell membrane</keyword>
<comment type="subcellular location">
    <subcellularLocation>
        <location evidence="1">Cell membrane</location>
        <topology evidence="1">Multi-pass membrane protein</topology>
    </subcellularLocation>
</comment>
<dbReference type="SUPFAM" id="SSF103481">
    <property type="entry name" value="Multidrug resistance efflux transporter EmrE"/>
    <property type="match status" value="2"/>
</dbReference>
<dbReference type="InterPro" id="IPR037185">
    <property type="entry name" value="EmrE-like"/>
</dbReference>
<dbReference type="InterPro" id="IPR000620">
    <property type="entry name" value="EamA_dom"/>
</dbReference>
<dbReference type="PANTHER" id="PTHR42920:SF11">
    <property type="entry name" value="INNER MEMBRANE PROTEIN YTFF"/>
    <property type="match status" value="1"/>
</dbReference>
<evidence type="ECO:0000256" key="4">
    <source>
        <dbReference type="ARBA" id="ARBA00022989"/>
    </source>
</evidence>
<dbReference type="PANTHER" id="PTHR42920">
    <property type="entry name" value="OS03G0707200 PROTEIN-RELATED"/>
    <property type="match status" value="1"/>
</dbReference>
<feature type="transmembrane region" description="Helical" evidence="6">
    <location>
        <begin position="67"/>
        <end position="88"/>
    </location>
</feature>
<keyword evidence="4 6" id="KW-1133">Transmembrane helix</keyword>
<gene>
    <name evidence="8" type="ORF">NCTC10684_01209</name>
</gene>
<evidence type="ECO:0000256" key="2">
    <source>
        <dbReference type="ARBA" id="ARBA00022475"/>
    </source>
</evidence>
<reference evidence="8 9" key="1">
    <citation type="submission" date="2018-06" db="EMBL/GenBank/DDBJ databases">
        <authorList>
            <consortium name="Pathogen Informatics"/>
            <person name="Doyle S."/>
        </authorList>
    </citation>
    <scope>NUCLEOTIDE SEQUENCE [LARGE SCALE GENOMIC DNA]</scope>
    <source>
        <strain evidence="8 9">NCTC10684</strain>
    </source>
</reference>
<feature type="transmembrane region" description="Helical" evidence="6">
    <location>
        <begin position="38"/>
        <end position="55"/>
    </location>
</feature>
<evidence type="ECO:0000256" key="5">
    <source>
        <dbReference type="ARBA" id="ARBA00023136"/>
    </source>
</evidence>
<dbReference type="EMBL" id="UFSM01000001">
    <property type="protein sequence ID" value="SUU88004.1"/>
    <property type="molecule type" value="Genomic_DNA"/>
</dbReference>
<keyword evidence="3 6" id="KW-0812">Transmembrane</keyword>
<dbReference type="Proteomes" id="UP000254701">
    <property type="component" value="Unassembled WGS sequence"/>
</dbReference>
<feature type="transmembrane region" description="Helical" evidence="6">
    <location>
        <begin position="94"/>
        <end position="114"/>
    </location>
</feature>
<evidence type="ECO:0000256" key="3">
    <source>
        <dbReference type="ARBA" id="ARBA00022692"/>
    </source>
</evidence>
<evidence type="ECO:0000256" key="1">
    <source>
        <dbReference type="ARBA" id="ARBA00004651"/>
    </source>
</evidence>
<organism evidence="8 9">
    <name type="scientific">Aminobacter aminovorans</name>
    <name type="common">Chelatobacter heintzii</name>
    <dbReference type="NCBI Taxonomy" id="83263"/>
    <lineage>
        <taxon>Bacteria</taxon>
        <taxon>Pseudomonadati</taxon>
        <taxon>Pseudomonadota</taxon>
        <taxon>Alphaproteobacteria</taxon>
        <taxon>Hyphomicrobiales</taxon>
        <taxon>Phyllobacteriaceae</taxon>
        <taxon>Aminobacter</taxon>
    </lineage>
</organism>
<evidence type="ECO:0000313" key="9">
    <source>
        <dbReference type="Proteomes" id="UP000254701"/>
    </source>
</evidence>
<dbReference type="AlphaFoldDB" id="A0A380WIL2"/>
<dbReference type="Pfam" id="PF00892">
    <property type="entry name" value="EamA"/>
    <property type="match status" value="2"/>
</dbReference>
<feature type="transmembrane region" description="Helical" evidence="6">
    <location>
        <begin position="213"/>
        <end position="234"/>
    </location>
</feature>
<feature type="domain" description="EamA" evidence="7">
    <location>
        <begin position="5"/>
        <end position="137"/>
    </location>
</feature>
<feature type="transmembrane region" description="Helical" evidence="6">
    <location>
        <begin position="246"/>
        <end position="265"/>
    </location>
</feature>
<feature type="transmembrane region" description="Helical" evidence="6">
    <location>
        <begin position="146"/>
        <end position="168"/>
    </location>
</feature>
<dbReference type="OrthoDB" id="9806889at2"/>
<evidence type="ECO:0000256" key="6">
    <source>
        <dbReference type="SAM" id="Phobius"/>
    </source>
</evidence>
<accession>A0A380WIL2</accession>
<feature type="domain" description="EamA" evidence="7">
    <location>
        <begin position="153"/>
        <end position="286"/>
    </location>
</feature>
<keyword evidence="5 6" id="KW-0472">Membrane</keyword>
<sequence>MHRNAYVLLLATTLFWGGNAVAGKLAVGHASPMLLTSLRWALAAAILVAIGWPRLRADWAVARKHIWLLIALGGLGFTAFNAALYSALNYTSAINASIEQAGMPMVIFVANFILFRMRVTWGQILGFLLSLTGIALTASHGDLRTLLALDMNFGDALMLIAVLVYSAYTVALRFKPDIHWLSLMIVMTSAAFVTSIPFVIWEIGSGRAIAPDAMGWAITAYMVLFPSILAQVFYIRGVELIGANRAGLFINMVPIFGTLLSVMIIGEDFQFYHAVAIVLVLGGIWLAEHSGRKMASAEELLAAEKHSSDA</sequence>
<evidence type="ECO:0000313" key="8">
    <source>
        <dbReference type="EMBL" id="SUU88004.1"/>
    </source>
</evidence>
<protein>
    <submittedName>
        <fullName evidence="8">Uncharacterized conserved small protein</fullName>
    </submittedName>
</protein>
<dbReference type="GO" id="GO:0005886">
    <property type="term" value="C:plasma membrane"/>
    <property type="evidence" value="ECO:0007669"/>
    <property type="project" value="UniProtKB-SubCell"/>
</dbReference>
<feature type="transmembrane region" description="Helical" evidence="6">
    <location>
        <begin position="180"/>
        <end position="201"/>
    </location>
</feature>
<dbReference type="RefSeq" id="WP_115730421.1">
    <property type="nucleotide sequence ID" value="NZ_BAAAVY010000010.1"/>
</dbReference>